<dbReference type="CDD" id="cd05325">
    <property type="entry name" value="carb_red_sniffer_like_SDR_c"/>
    <property type="match status" value="1"/>
</dbReference>
<keyword evidence="5" id="KW-1185">Reference proteome</keyword>
<accession>A0AA88HWA1</accession>
<evidence type="ECO:0000256" key="2">
    <source>
        <dbReference type="ARBA" id="ARBA00023002"/>
    </source>
</evidence>
<protein>
    <submittedName>
        <fullName evidence="4">Uncharacterized protein</fullName>
    </submittedName>
</protein>
<dbReference type="PANTHER" id="PTHR43544:SF7">
    <property type="entry name" value="NADB-LER2"/>
    <property type="match status" value="1"/>
</dbReference>
<dbReference type="InterPro" id="IPR051468">
    <property type="entry name" value="Fungal_SecMetab_SDRs"/>
</dbReference>
<dbReference type="PRINTS" id="PR00080">
    <property type="entry name" value="SDRFAMILY"/>
</dbReference>
<dbReference type="InterPro" id="IPR036291">
    <property type="entry name" value="NAD(P)-bd_dom_sf"/>
</dbReference>
<evidence type="ECO:0000256" key="1">
    <source>
        <dbReference type="ARBA" id="ARBA00022857"/>
    </source>
</evidence>
<dbReference type="Gene3D" id="3.40.50.720">
    <property type="entry name" value="NAD(P)-binding Rossmann-like Domain"/>
    <property type="match status" value="1"/>
</dbReference>
<dbReference type="SUPFAM" id="SSF51735">
    <property type="entry name" value="NAD(P)-binding Rossmann-fold domains"/>
    <property type="match status" value="1"/>
</dbReference>
<evidence type="ECO:0000313" key="4">
    <source>
        <dbReference type="EMBL" id="KAK2718283.1"/>
    </source>
</evidence>
<evidence type="ECO:0000256" key="3">
    <source>
        <dbReference type="RuleBase" id="RU000363"/>
    </source>
</evidence>
<reference evidence="4" key="1">
    <citation type="submission" date="2023-07" db="EMBL/GenBank/DDBJ databases">
        <title>Chromosome-level genome assembly of Artemia franciscana.</title>
        <authorList>
            <person name="Jo E."/>
        </authorList>
    </citation>
    <scope>NUCLEOTIDE SEQUENCE</scope>
    <source>
        <tissue evidence="4">Whole body</tissue>
    </source>
</reference>
<sequence>MKTVLITGSSRGIGLGLVKEYVKNGYKVVATCRDPETASDLKSTLAETNQPSAIALDVASDDSIFKAAEEVSKIVDSIDILINNAGVAAKNHPNDPAIGVDREDALRVYSTNVIGPLKVTEAFLPLLRKGNEKKVINISSSPGSCGCPGATLQSYATYNGSKGALNTVTRYLAVELNNFIIASIEPGWVDTDMGNAGGQLKAPLTVPDCTAKLFNTIKSLKKEDSSFYLSLEGKKMSSKMAFCLFLFLGLFLPGILQGEKCCTKPCFYRVLGVK</sequence>
<keyword evidence="1" id="KW-0521">NADP</keyword>
<dbReference type="PANTHER" id="PTHR43544">
    <property type="entry name" value="SHORT-CHAIN DEHYDROGENASE/REDUCTASE"/>
    <property type="match status" value="1"/>
</dbReference>
<dbReference type="AlphaFoldDB" id="A0AA88HWA1"/>
<dbReference type="InterPro" id="IPR002347">
    <property type="entry name" value="SDR_fam"/>
</dbReference>
<evidence type="ECO:0000313" key="5">
    <source>
        <dbReference type="Proteomes" id="UP001187531"/>
    </source>
</evidence>
<comment type="similarity">
    <text evidence="3">Belongs to the short-chain dehydrogenases/reductases (SDR) family.</text>
</comment>
<proteinExistence type="inferred from homology"/>
<dbReference type="Proteomes" id="UP001187531">
    <property type="component" value="Unassembled WGS sequence"/>
</dbReference>
<dbReference type="Pfam" id="PF00106">
    <property type="entry name" value="adh_short"/>
    <property type="match status" value="1"/>
</dbReference>
<dbReference type="EMBL" id="JAVRJZ010000009">
    <property type="protein sequence ID" value="KAK2718283.1"/>
    <property type="molecule type" value="Genomic_DNA"/>
</dbReference>
<dbReference type="GO" id="GO:0016491">
    <property type="term" value="F:oxidoreductase activity"/>
    <property type="evidence" value="ECO:0007669"/>
    <property type="project" value="UniProtKB-KW"/>
</dbReference>
<dbReference type="GO" id="GO:0005737">
    <property type="term" value="C:cytoplasm"/>
    <property type="evidence" value="ECO:0007669"/>
    <property type="project" value="TreeGrafter"/>
</dbReference>
<keyword evidence="2" id="KW-0560">Oxidoreductase</keyword>
<gene>
    <name evidence="4" type="ORF">QYM36_005553</name>
</gene>
<name>A0AA88HWA1_ARTSF</name>
<organism evidence="4 5">
    <name type="scientific">Artemia franciscana</name>
    <name type="common">Brine shrimp</name>
    <name type="synonym">Artemia sanfranciscana</name>
    <dbReference type="NCBI Taxonomy" id="6661"/>
    <lineage>
        <taxon>Eukaryota</taxon>
        <taxon>Metazoa</taxon>
        <taxon>Ecdysozoa</taxon>
        <taxon>Arthropoda</taxon>
        <taxon>Crustacea</taxon>
        <taxon>Branchiopoda</taxon>
        <taxon>Anostraca</taxon>
        <taxon>Artemiidae</taxon>
        <taxon>Artemia</taxon>
    </lineage>
</organism>
<dbReference type="PRINTS" id="PR00081">
    <property type="entry name" value="GDHRDH"/>
</dbReference>
<comment type="caution">
    <text evidence="4">The sequence shown here is derived from an EMBL/GenBank/DDBJ whole genome shotgun (WGS) entry which is preliminary data.</text>
</comment>